<evidence type="ECO:0000256" key="2">
    <source>
        <dbReference type="ARBA" id="ARBA00023125"/>
    </source>
</evidence>
<dbReference type="InterPro" id="IPR005471">
    <property type="entry name" value="Tscrpt_reg_IclR_N"/>
</dbReference>
<dbReference type="InterPro" id="IPR014757">
    <property type="entry name" value="Tscrpt_reg_IclR_C"/>
</dbReference>
<evidence type="ECO:0000256" key="3">
    <source>
        <dbReference type="ARBA" id="ARBA00023163"/>
    </source>
</evidence>
<evidence type="ECO:0000313" key="7">
    <source>
        <dbReference type="Proteomes" id="UP001486888"/>
    </source>
</evidence>
<evidence type="ECO:0000259" key="4">
    <source>
        <dbReference type="PROSITE" id="PS51077"/>
    </source>
</evidence>
<name>A0AAU6WDC3_9MICC</name>
<keyword evidence="3" id="KW-0804">Transcription</keyword>
<dbReference type="Gene3D" id="1.10.10.10">
    <property type="entry name" value="Winged helix-like DNA-binding domain superfamily/Winged helix DNA-binding domain"/>
    <property type="match status" value="1"/>
</dbReference>
<keyword evidence="7" id="KW-1185">Reference proteome</keyword>
<evidence type="ECO:0000256" key="1">
    <source>
        <dbReference type="ARBA" id="ARBA00023015"/>
    </source>
</evidence>
<reference evidence="6 7" key="1">
    <citation type="submission" date="2023-05" db="EMBL/GenBank/DDBJ databases">
        <title>Glutamicibacter sp. B1, complete genome.</title>
        <authorList>
            <person name="Long Y.H."/>
            <person name="Fang T."/>
            <person name="Li X.Y."/>
        </authorList>
    </citation>
    <scope>NUCLEOTIDE SEQUENCE [LARGE SCALE GENOMIC DNA]</scope>
    <source>
        <strain evidence="6 7">B1</strain>
    </source>
</reference>
<dbReference type="EMBL" id="CP125942">
    <property type="protein sequence ID" value="XAO45696.1"/>
    <property type="molecule type" value="Genomic_DNA"/>
</dbReference>
<evidence type="ECO:0000259" key="5">
    <source>
        <dbReference type="PROSITE" id="PS51078"/>
    </source>
</evidence>
<accession>A0AAU6WDC3</accession>
<dbReference type="Pfam" id="PF09339">
    <property type="entry name" value="HTH_IclR"/>
    <property type="match status" value="1"/>
</dbReference>
<dbReference type="RefSeq" id="WP_345471423.1">
    <property type="nucleotide sequence ID" value="NZ_CP125942.1"/>
</dbReference>
<dbReference type="SMART" id="SM00346">
    <property type="entry name" value="HTH_ICLR"/>
    <property type="match status" value="1"/>
</dbReference>
<sequence length="266" mass="28480">MGYNDSLAGLASVQKAFALLDVVAAHRRGLAAKEIASELAMPLPTVYRLLKTLTLSGHVVHLREEGLYALGYKLHALDTSLRRQVGTPPAVARLIRELHQRADAAAYYAVHRGEDIVVAHVVESPNRPRITPMGFGFNDAAHATAFGKVLLAAMEAERRQGYLEKHGMPSMTSATICDPERFATELAAVRAEGLAIEREEFIRGASCLAAPVTTPAGQVVGSVAVSMDPAEFQQRHLEVALLLRDVASRVSRALRGTSLLDAGGAG</sequence>
<dbReference type="InterPro" id="IPR029016">
    <property type="entry name" value="GAF-like_dom_sf"/>
</dbReference>
<protein>
    <submittedName>
        <fullName evidence="6">IclR family transcriptional regulator</fullName>
    </submittedName>
</protein>
<proteinExistence type="predicted"/>
<organism evidence="6 7">
    <name type="scientific">Glutamicibacter ectropisis</name>
    <dbReference type="NCBI Taxonomy" id="3046593"/>
    <lineage>
        <taxon>Bacteria</taxon>
        <taxon>Bacillati</taxon>
        <taxon>Actinomycetota</taxon>
        <taxon>Actinomycetes</taxon>
        <taxon>Micrococcales</taxon>
        <taxon>Micrococcaceae</taxon>
        <taxon>Glutamicibacter</taxon>
    </lineage>
</organism>
<dbReference type="Proteomes" id="UP001486888">
    <property type="component" value="Chromosome"/>
</dbReference>
<dbReference type="KEGG" id="gey:QMQ05_15345"/>
<dbReference type="InterPro" id="IPR050707">
    <property type="entry name" value="HTH_MetabolicPath_Reg"/>
</dbReference>
<keyword evidence="1" id="KW-0805">Transcription regulation</keyword>
<gene>
    <name evidence="6" type="ORF">QMQ05_15345</name>
</gene>
<dbReference type="GO" id="GO:0003677">
    <property type="term" value="F:DNA binding"/>
    <property type="evidence" value="ECO:0007669"/>
    <property type="project" value="UniProtKB-KW"/>
</dbReference>
<dbReference type="PANTHER" id="PTHR30136:SF24">
    <property type="entry name" value="HTH-TYPE TRANSCRIPTIONAL REPRESSOR ALLR"/>
    <property type="match status" value="1"/>
</dbReference>
<dbReference type="Pfam" id="PF01614">
    <property type="entry name" value="IclR_C"/>
    <property type="match status" value="1"/>
</dbReference>
<dbReference type="InterPro" id="IPR036390">
    <property type="entry name" value="WH_DNA-bd_sf"/>
</dbReference>
<feature type="domain" description="HTH iclR-type" evidence="4">
    <location>
        <begin position="10"/>
        <end position="72"/>
    </location>
</feature>
<dbReference type="Gene3D" id="3.30.450.40">
    <property type="match status" value="1"/>
</dbReference>
<dbReference type="GO" id="GO:0003700">
    <property type="term" value="F:DNA-binding transcription factor activity"/>
    <property type="evidence" value="ECO:0007669"/>
    <property type="project" value="TreeGrafter"/>
</dbReference>
<dbReference type="PROSITE" id="PS51078">
    <property type="entry name" value="ICLR_ED"/>
    <property type="match status" value="1"/>
</dbReference>
<keyword evidence="2" id="KW-0238">DNA-binding</keyword>
<feature type="domain" description="IclR-ED" evidence="5">
    <location>
        <begin position="73"/>
        <end position="256"/>
    </location>
</feature>
<dbReference type="PROSITE" id="PS51077">
    <property type="entry name" value="HTH_ICLR"/>
    <property type="match status" value="1"/>
</dbReference>
<dbReference type="PANTHER" id="PTHR30136">
    <property type="entry name" value="HELIX-TURN-HELIX TRANSCRIPTIONAL REGULATOR, ICLR FAMILY"/>
    <property type="match status" value="1"/>
</dbReference>
<evidence type="ECO:0000313" key="6">
    <source>
        <dbReference type="EMBL" id="XAO45696.1"/>
    </source>
</evidence>
<dbReference type="SUPFAM" id="SSF46785">
    <property type="entry name" value="Winged helix' DNA-binding domain"/>
    <property type="match status" value="1"/>
</dbReference>
<dbReference type="AlphaFoldDB" id="A0AAU6WDC3"/>
<dbReference type="GO" id="GO:0045892">
    <property type="term" value="P:negative regulation of DNA-templated transcription"/>
    <property type="evidence" value="ECO:0007669"/>
    <property type="project" value="TreeGrafter"/>
</dbReference>
<dbReference type="InterPro" id="IPR036388">
    <property type="entry name" value="WH-like_DNA-bd_sf"/>
</dbReference>
<dbReference type="SUPFAM" id="SSF55781">
    <property type="entry name" value="GAF domain-like"/>
    <property type="match status" value="1"/>
</dbReference>